<dbReference type="AlphaFoldDB" id="Q1PV93"/>
<accession>Q1PV93</accession>
<evidence type="ECO:0000313" key="1">
    <source>
        <dbReference type="EMBL" id="CAJ71156.1"/>
    </source>
</evidence>
<gene>
    <name evidence="1" type="ORF">kustc0411</name>
</gene>
<dbReference type="EMBL" id="CT573073">
    <property type="protein sequence ID" value="CAJ71156.1"/>
    <property type="molecule type" value="Genomic_DNA"/>
</dbReference>
<reference evidence="1" key="2">
    <citation type="submission" date="2006-01" db="EMBL/GenBank/DDBJ databases">
        <authorList>
            <person name="Genoscope"/>
        </authorList>
    </citation>
    <scope>NUCLEOTIDE SEQUENCE</scope>
</reference>
<proteinExistence type="predicted"/>
<protein>
    <submittedName>
        <fullName evidence="1">Uncharacterized protein</fullName>
    </submittedName>
</protein>
<dbReference type="InterPro" id="IPR036412">
    <property type="entry name" value="HAD-like_sf"/>
</dbReference>
<dbReference type="SUPFAM" id="SSF56784">
    <property type="entry name" value="HAD-like"/>
    <property type="match status" value="1"/>
</dbReference>
<reference evidence="1" key="1">
    <citation type="journal article" date="2006" name="Nature">
        <title>Deciphering the evolution and metabolism of an anammox bacterium from a community genome.</title>
        <authorList>
            <person name="Strous M."/>
            <person name="Pelletier E."/>
            <person name="Mangenot S."/>
            <person name="Rattei T."/>
            <person name="Lehner A."/>
            <person name="Taylor M.W."/>
            <person name="Horn M."/>
            <person name="Daims H."/>
            <person name="Bartol-Mavel D."/>
            <person name="Wincker P."/>
            <person name="Barbe V."/>
            <person name="Fonknechten N."/>
            <person name="Vallenet D."/>
            <person name="Segurens B."/>
            <person name="Schenowitz-Truong C."/>
            <person name="Medigue C."/>
            <person name="Collingro A."/>
            <person name="Snel B."/>
            <person name="Dutilh B.E."/>
            <person name="OpDenCamp H.J.M."/>
            <person name="vanDerDrift C."/>
            <person name="Cirpus I."/>
            <person name="vanDePas-Schoonen K.T."/>
            <person name="Harhangi H.R."/>
            <person name="vanNiftrik L."/>
            <person name="Schmid M."/>
            <person name="Keltjens J."/>
            <person name="vanDeVossenberg J."/>
            <person name="Kartal B."/>
            <person name="Meier H."/>
            <person name="Frishman D."/>
            <person name="Huynen M.A."/>
            <person name="Mewes H."/>
            <person name="Weissenbach J."/>
            <person name="Jetten M.S.M."/>
            <person name="Wagner M."/>
            <person name="LePaslier D."/>
        </authorList>
    </citation>
    <scope>NUCLEOTIDE SEQUENCE</scope>
</reference>
<name>Q1PV93_KUEST</name>
<organism evidence="1">
    <name type="scientific">Kuenenia stuttgartiensis</name>
    <dbReference type="NCBI Taxonomy" id="174633"/>
    <lineage>
        <taxon>Bacteria</taxon>
        <taxon>Pseudomonadati</taxon>
        <taxon>Planctomycetota</taxon>
        <taxon>Candidatus Brocadiia</taxon>
        <taxon>Candidatus Brocadiales</taxon>
        <taxon>Candidatus Brocadiaceae</taxon>
        <taxon>Candidatus Kuenenia</taxon>
    </lineage>
</organism>
<sequence length="62" mass="7283">MKMKNQKSNKRYNAILFDIVGTLLTRQSADFQVFAGRCQETGITIDLDTARRGWKQSERWIF</sequence>